<organism evidence="2 3">
    <name type="scientific">Sphaerotilus microaerophilus</name>
    <dbReference type="NCBI Taxonomy" id="2914710"/>
    <lineage>
        <taxon>Bacteria</taxon>
        <taxon>Pseudomonadati</taxon>
        <taxon>Pseudomonadota</taxon>
        <taxon>Betaproteobacteria</taxon>
        <taxon>Burkholderiales</taxon>
        <taxon>Sphaerotilaceae</taxon>
        <taxon>Sphaerotilus</taxon>
    </lineage>
</organism>
<gene>
    <name evidence="2" type="ORF">CATMQ487_14150</name>
</gene>
<evidence type="ECO:0000313" key="2">
    <source>
        <dbReference type="EMBL" id="BDI04445.1"/>
    </source>
</evidence>
<feature type="region of interest" description="Disordered" evidence="1">
    <location>
        <begin position="292"/>
        <end position="316"/>
    </location>
</feature>
<dbReference type="Proteomes" id="UP001057498">
    <property type="component" value="Chromosome"/>
</dbReference>
<reference evidence="2" key="1">
    <citation type="submission" date="2022-04" db="EMBL/GenBank/DDBJ databases">
        <title>Whole genome sequence of Sphaerotilus sp. FB-5.</title>
        <authorList>
            <person name="Takeda M."/>
            <person name="Narihara S."/>
            <person name="Akimoto M."/>
            <person name="Akimoto R."/>
            <person name="Nishiyashiki S."/>
            <person name="Murakami T."/>
        </authorList>
    </citation>
    <scope>NUCLEOTIDE SEQUENCE</scope>
    <source>
        <strain evidence="2">FB-5</strain>
    </source>
</reference>
<feature type="compositionally biased region" description="Basic and acidic residues" evidence="1">
    <location>
        <begin position="294"/>
        <end position="304"/>
    </location>
</feature>
<proteinExistence type="predicted"/>
<evidence type="ECO:0000313" key="3">
    <source>
        <dbReference type="Proteomes" id="UP001057498"/>
    </source>
</evidence>
<protein>
    <submittedName>
        <fullName evidence="2">Uncharacterized protein</fullName>
    </submittedName>
</protein>
<accession>A0ABN6PHG5</accession>
<dbReference type="RefSeq" id="WP_251972565.1">
    <property type="nucleotide sequence ID" value="NZ_AP025730.1"/>
</dbReference>
<evidence type="ECO:0000256" key="1">
    <source>
        <dbReference type="SAM" id="MobiDB-lite"/>
    </source>
</evidence>
<sequence length="361" mass="38933">MITLVIARTDEALDWLHGLPAHCEVKVCNAGPGLRSADLLPGTEILGVRADAGCAGSHIEYLQQLQHRLTTAEHPRLDPTGWTVFTPGDGLAHAPALMELLAQPQNWGDVQALGLRATTRAPARDDRREWVGGQPVRVERFCLHTLAPVGHIDREAELLADQYRHRHALPAGHNLLAHFLDLAGRHDLATSATLADLGLCAAGGVFAVRNDRLLALLQDANGTLDRLELLLRSDLTHRLMLERCWLHLFGLPFVAFDPLPRPAPVQAPASPALARVVASIDALLARSTIPARLHRPEPSGDAPRRGAPTRRMSNAGPGLRLSAIAALDLPSHGDAAAAPAWIPELDRIGQIGARLREHALS</sequence>
<dbReference type="EMBL" id="AP025730">
    <property type="protein sequence ID" value="BDI04445.1"/>
    <property type="molecule type" value="Genomic_DNA"/>
</dbReference>
<keyword evidence="3" id="KW-1185">Reference proteome</keyword>
<name>A0ABN6PHG5_9BURK</name>